<keyword evidence="4" id="KW-0472">Membrane</keyword>
<evidence type="ECO:0000259" key="5">
    <source>
        <dbReference type="Pfam" id="PF00456"/>
    </source>
</evidence>
<reference evidence="6 7" key="1">
    <citation type="submission" date="2016-09" db="EMBL/GenBank/DDBJ databases">
        <authorList>
            <person name="Capua I."/>
            <person name="De Benedictis P."/>
            <person name="Joannis T."/>
            <person name="Lombin L.H."/>
            <person name="Cattoli G."/>
        </authorList>
    </citation>
    <scope>NUCLEOTIDE SEQUENCE [LARGE SCALE GENOMIC DNA]</scope>
    <source>
        <strain evidence="6 7">GluBS11</strain>
    </source>
</reference>
<dbReference type="PANTHER" id="PTHR47514:SF1">
    <property type="entry name" value="TRANSKETOLASE N-TERMINAL SECTION-RELATED"/>
    <property type="match status" value="1"/>
</dbReference>
<dbReference type="EMBL" id="FMKA01000015">
    <property type="protein sequence ID" value="SCP97952.1"/>
    <property type="molecule type" value="Genomic_DNA"/>
</dbReference>
<gene>
    <name evidence="6" type="ORF">SAMN05421730_101529</name>
</gene>
<keyword evidence="4" id="KW-0812">Transmembrane</keyword>
<dbReference type="STRING" id="1619234.SAMN05421730_101529"/>
<feature type="domain" description="Transketolase N-terminal" evidence="5">
    <location>
        <begin position="10"/>
        <end position="263"/>
    </location>
</feature>
<organism evidence="6 7">
    <name type="scientific">Anaerobium acetethylicum</name>
    <dbReference type="NCBI Taxonomy" id="1619234"/>
    <lineage>
        <taxon>Bacteria</taxon>
        <taxon>Bacillati</taxon>
        <taxon>Bacillota</taxon>
        <taxon>Clostridia</taxon>
        <taxon>Lachnospirales</taxon>
        <taxon>Lachnospiraceae</taxon>
        <taxon>Anaerobium</taxon>
    </lineage>
</organism>
<dbReference type="AlphaFoldDB" id="A0A1D3TV12"/>
<protein>
    <submittedName>
        <fullName evidence="6">Transketolase</fullName>
    </submittedName>
</protein>
<proteinExistence type="inferred from homology"/>
<dbReference type="OrthoDB" id="8732661at2"/>
<evidence type="ECO:0000256" key="3">
    <source>
        <dbReference type="ARBA" id="ARBA00023052"/>
    </source>
</evidence>
<keyword evidence="4" id="KW-1133">Transmembrane helix</keyword>
<evidence type="ECO:0000313" key="7">
    <source>
        <dbReference type="Proteomes" id="UP000199315"/>
    </source>
</evidence>
<dbReference type="InterPro" id="IPR029061">
    <property type="entry name" value="THDP-binding"/>
</dbReference>
<evidence type="ECO:0000256" key="1">
    <source>
        <dbReference type="ARBA" id="ARBA00001964"/>
    </source>
</evidence>
<dbReference type="CDD" id="cd02012">
    <property type="entry name" value="TPP_TK"/>
    <property type="match status" value="1"/>
</dbReference>
<dbReference type="InterPro" id="IPR005474">
    <property type="entry name" value="Transketolase_N"/>
</dbReference>
<accession>A0A1D3TV12</accession>
<dbReference type="Pfam" id="PF00456">
    <property type="entry name" value="Transketolase_N"/>
    <property type="match status" value="1"/>
</dbReference>
<sequence length="274" mass="30042">MEKVSVLEEKAREIRKLTIRAIGKLGVGHIGGALTLCEVLSVLYFDVMNIDAKDSKKPDRDRFVLSKGHGGPALYAALALKGFLKIEDLDTLNQPGTHLPSHCDMRLTNGIDMSTGSLGQGFSAAIGMALAARMDKLPIYIYTIIGDGESQEGQIWEAAMAAGSRKLDNLIAFTDYNKMQIDGYTEEINGLEPLDKKWEAFGWHVQTVDGHAVKDIQKAIDTAKKVKGKPSMIIMDTIKGKGGCFCENLLTSHNMPVDEESWKKAVELLEKGEM</sequence>
<dbReference type="SUPFAM" id="SSF52518">
    <property type="entry name" value="Thiamin diphosphate-binding fold (THDP-binding)"/>
    <property type="match status" value="1"/>
</dbReference>
<evidence type="ECO:0000256" key="2">
    <source>
        <dbReference type="ARBA" id="ARBA00007131"/>
    </source>
</evidence>
<evidence type="ECO:0000313" key="6">
    <source>
        <dbReference type="EMBL" id="SCP97952.1"/>
    </source>
</evidence>
<comment type="similarity">
    <text evidence="2">Belongs to the transketolase family.</text>
</comment>
<feature type="transmembrane region" description="Helical" evidence="4">
    <location>
        <begin position="21"/>
        <end position="45"/>
    </location>
</feature>
<dbReference type="PANTHER" id="PTHR47514">
    <property type="entry name" value="TRANSKETOLASE N-TERMINAL SECTION-RELATED"/>
    <property type="match status" value="1"/>
</dbReference>
<comment type="cofactor">
    <cofactor evidence="1">
        <name>thiamine diphosphate</name>
        <dbReference type="ChEBI" id="CHEBI:58937"/>
    </cofactor>
</comment>
<keyword evidence="3" id="KW-0786">Thiamine pyrophosphate</keyword>
<keyword evidence="7" id="KW-1185">Reference proteome</keyword>
<dbReference type="Gene3D" id="3.40.50.970">
    <property type="match status" value="1"/>
</dbReference>
<evidence type="ECO:0000256" key="4">
    <source>
        <dbReference type="SAM" id="Phobius"/>
    </source>
</evidence>
<name>A0A1D3TV12_9FIRM</name>
<dbReference type="RefSeq" id="WP_091234611.1">
    <property type="nucleotide sequence ID" value="NZ_FMKA01000015.1"/>
</dbReference>
<dbReference type="Proteomes" id="UP000199315">
    <property type="component" value="Unassembled WGS sequence"/>
</dbReference>